<organism evidence="1 2">
    <name type="scientific">Cytospora mali</name>
    <name type="common">Apple Valsa canker fungus</name>
    <name type="synonym">Valsa mali</name>
    <dbReference type="NCBI Taxonomy" id="578113"/>
    <lineage>
        <taxon>Eukaryota</taxon>
        <taxon>Fungi</taxon>
        <taxon>Dikarya</taxon>
        <taxon>Ascomycota</taxon>
        <taxon>Pezizomycotina</taxon>
        <taxon>Sordariomycetes</taxon>
        <taxon>Sordariomycetidae</taxon>
        <taxon>Diaporthales</taxon>
        <taxon>Cytosporaceae</taxon>
        <taxon>Cytospora</taxon>
    </lineage>
</organism>
<dbReference type="Gene3D" id="3.20.20.10">
    <property type="entry name" value="Alanine racemase"/>
    <property type="match status" value="1"/>
</dbReference>
<evidence type="ECO:0000313" key="1">
    <source>
        <dbReference type="EMBL" id="KUI57580.1"/>
    </source>
</evidence>
<gene>
    <name evidence="1" type="ORF">VP1G_04845</name>
</gene>
<accession>A0A194V0W1</accession>
<dbReference type="Proteomes" id="UP000078576">
    <property type="component" value="Unassembled WGS sequence"/>
</dbReference>
<evidence type="ECO:0000313" key="2">
    <source>
        <dbReference type="Proteomes" id="UP000078576"/>
    </source>
</evidence>
<dbReference type="STRING" id="694573.A0A194V0W1"/>
<dbReference type="InterPro" id="IPR029066">
    <property type="entry name" value="PLP-binding_barrel"/>
</dbReference>
<keyword evidence="2" id="KW-1185">Reference proteome</keyword>
<dbReference type="EMBL" id="KN714701">
    <property type="protein sequence ID" value="KUI57580.1"/>
    <property type="molecule type" value="Genomic_DNA"/>
</dbReference>
<sequence length="276" mass="30151">MSFLQQIPFSQMEPTHGSNLDISLYDTDNSGPAGIIDHAAARRDYQRMLDVYRDLNLGNIMREQQQFRGGPGKASPLQINVVVDGPEQLQVLRAFKESSGGLIPNVHIKLNIGSNQAGGRHYNDRFNEVTDAALEAHERGDIVLSGLYAYTSHAVCETKGGTKDKLCESMCHLAEQYDLMTFAANTILKRAEDKGVALDHEPLVLSASVGCLGVLEALNEAEKGETNTYDDNSPLQNKAALLSWNLRSIGGSGYLKPEIHFGSYASSLPCPRACRL</sequence>
<name>A0A194V0W1_CYTMA</name>
<dbReference type="SUPFAM" id="SSF51419">
    <property type="entry name" value="PLP-binding barrel"/>
    <property type="match status" value="1"/>
</dbReference>
<proteinExistence type="predicted"/>
<reference evidence="2" key="1">
    <citation type="submission" date="2014-12" db="EMBL/GenBank/DDBJ databases">
        <title>Genome Sequence of Valsa Canker Pathogens Uncovers a Specific Adaption of Colonization on Woody Bark.</title>
        <authorList>
            <person name="Yin Z."/>
            <person name="Liu H."/>
            <person name="Gao X."/>
            <person name="Li Z."/>
            <person name="Song N."/>
            <person name="Ke X."/>
            <person name="Dai Q."/>
            <person name="Wu Y."/>
            <person name="Sun Y."/>
            <person name="Xu J.-R."/>
            <person name="Kang Z.K."/>
            <person name="Wang L."/>
            <person name="Huang L."/>
        </authorList>
    </citation>
    <scope>NUCLEOTIDE SEQUENCE [LARGE SCALE GENOMIC DNA]</scope>
    <source>
        <strain evidence="2">SXYL134</strain>
    </source>
</reference>
<protein>
    <submittedName>
        <fullName evidence="1">Uncharacterized protein</fullName>
    </submittedName>
</protein>
<dbReference type="AlphaFoldDB" id="A0A194V0W1"/>